<evidence type="ECO:0000256" key="15">
    <source>
        <dbReference type="PIRSR" id="PIRSR602401-1"/>
    </source>
</evidence>
<dbReference type="GO" id="GO:0005506">
    <property type="term" value="F:iron ion binding"/>
    <property type="evidence" value="ECO:0007669"/>
    <property type="project" value="InterPro"/>
</dbReference>
<evidence type="ECO:0000256" key="4">
    <source>
        <dbReference type="ARBA" id="ARBA00022617"/>
    </source>
</evidence>
<dbReference type="AlphaFoldDB" id="A0A3T0ICE9"/>
<dbReference type="InterPro" id="IPR002401">
    <property type="entry name" value="Cyt_P450_E_grp-I"/>
</dbReference>
<evidence type="ECO:0000256" key="13">
    <source>
        <dbReference type="ARBA" id="ARBA00060633"/>
    </source>
</evidence>
<dbReference type="InterPro" id="IPR036396">
    <property type="entry name" value="Cyt_P450_sf"/>
</dbReference>
<evidence type="ECO:0000256" key="2">
    <source>
        <dbReference type="ARBA" id="ARBA00004167"/>
    </source>
</evidence>
<dbReference type="GO" id="GO:0046345">
    <property type="term" value="P:abscisic acid catabolic process"/>
    <property type="evidence" value="ECO:0007669"/>
    <property type="project" value="UniProtKB-ARBA"/>
</dbReference>
<evidence type="ECO:0000313" key="18">
    <source>
        <dbReference type="EMBL" id="AZU97078.1"/>
    </source>
</evidence>
<comment type="subcellular location">
    <subcellularLocation>
        <location evidence="2">Membrane</location>
        <topology evidence="2">Single-pass membrane protein</topology>
    </subcellularLocation>
</comment>
<dbReference type="GO" id="GO:0010295">
    <property type="term" value="F:(+)-abscisic acid 8'-hydroxylase activity"/>
    <property type="evidence" value="ECO:0007669"/>
    <property type="project" value="UniProtKB-EC"/>
</dbReference>
<dbReference type="PRINTS" id="PR00385">
    <property type="entry name" value="P450"/>
</dbReference>
<dbReference type="Gene3D" id="1.10.630.10">
    <property type="entry name" value="Cytochrome P450"/>
    <property type="match status" value="1"/>
</dbReference>
<dbReference type="Pfam" id="PF00067">
    <property type="entry name" value="p450"/>
    <property type="match status" value="1"/>
</dbReference>
<evidence type="ECO:0000256" key="3">
    <source>
        <dbReference type="ARBA" id="ARBA00010617"/>
    </source>
</evidence>
<dbReference type="PANTHER" id="PTHR24286:SF10">
    <property type="entry name" value="ABSCISIC ACID 8'-HYDROXYLASE 1"/>
    <property type="match status" value="1"/>
</dbReference>
<dbReference type="EMBL" id="MH124066">
    <property type="protein sequence ID" value="AZU97078.1"/>
    <property type="molecule type" value="mRNA"/>
</dbReference>
<dbReference type="GO" id="GO:0009414">
    <property type="term" value="P:response to water deprivation"/>
    <property type="evidence" value="ECO:0007669"/>
    <property type="project" value="UniProtKB-ARBA"/>
</dbReference>
<evidence type="ECO:0000256" key="7">
    <source>
        <dbReference type="ARBA" id="ARBA00022989"/>
    </source>
</evidence>
<dbReference type="GO" id="GO:0020037">
    <property type="term" value="F:heme binding"/>
    <property type="evidence" value="ECO:0007669"/>
    <property type="project" value="InterPro"/>
</dbReference>
<gene>
    <name evidence="18" type="primary">CYP707A137</name>
</gene>
<dbReference type="PROSITE" id="PS00086">
    <property type="entry name" value="CYTOCHROME_P450"/>
    <property type="match status" value="1"/>
</dbReference>
<feature type="transmembrane region" description="Helical" evidence="17">
    <location>
        <begin position="6"/>
        <end position="26"/>
    </location>
</feature>
<evidence type="ECO:0000256" key="9">
    <source>
        <dbReference type="ARBA" id="ARBA00023004"/>
    </source>
</evidence>
<dbReference type="GO" id="GO:0009737">
    <property type="term" value="P:response to abscisic acid"/>
    <property type="evidence" value="ECO:0007669"/>
    <property type="project" value="UniProtKB-ARBA"/>
</dbReference>
<reference evidence="18" key="1">
    <citation type="journal article" date="2019" name="Plant Physiol.">
        <title>CYP76B74 catalyzes the 3''-hydroxylation of geranylhydroquinone in shikonin biosynthesis.</title>
        <authorList>
            <person name="Wang S."/>
            <person name="Wang R."/>
            <person name="Liu T."/>
            <person name="Lv C."/>
            <person name="Liang J."/>
            <person name="Kang C."/>
            <person name="Zhou L."/>
            <person name="Guo J."/>
            <person name="Cui G."/>
            <person name="Zhang Y."/>
            <person name="Werck-Reichhart D."/>
            <person name="Guo L."/>
            <person name="Huang L."/>
        </authorList>
    </citation>
    <scope>NUCLEOTIDE SEQUENCE</scope>
</reference>
<keyword evidence="8 16" id="KW-0560">Oxidoreductase</keyword>
<evidence type="ECO:0000256" key="12">
    <source>
        <dbReference type="ARBA" id="ARBA00050609"/>
    </source>
</evidence>
<accession>A0A3T0ICE9</accession>
<evidence type="ECO:0000256" key="14">
    <source>
        <dbReference type="ARBA" id="ARBA00066338"/>
    </source>
</evidence>
<keyword evidence="4 15" id="KW-0349">Heme</keyword>
<keyword evidence="9 15" id="KW-0408">Iron</keyword>
<evidence type="ECO:0000256" key="17">
    <source>
        <dbReference type="SAM" id="Phobius"/>
    </source>
</evidence>
<protein>
    <recommendedName>
        <fullName evidence="14">(+)-abscisic acid 8'-hydroxylase</fullName>
        <ecNumber evidence="14">1.14.14.137</ecNumber>
    </recommendedName>
</protein>
<comment type="similarity">
    <text evidence="3 16">Belongs to the cytochrome P450 family.</text>
</comment>
<evidence type="ECO:0000256" key="5">
    <source>
        <dbReference type="ARBA" id="ARBA00022692"/>
    </source>
</evidence>
<evidence type="ECO:0000256" key="16">
    <source>
        <dbReference type="RuleBase" id="RU000461"/>
    </source>
</evidence>
<keyword evidence="7 17" id="KW-1133">Transmembrane helix</keyword>
<dbReference type="PANTHER" id="PTHR24286">
    <property type="entry name" value="CYTOCHROME P450 26"/>
    <property type="match status" value="1"/>
</dbReference>
<comment type="cofactor">
    <cofactor evidence="1 15">
        <name>heme</name>
        <dbReference type="ChEBI" id="CHEBI:30413"/>
    </cofactor>
</comment>
<dbReference type="CDD" id="cd11043">
    <property type="entry name" value="CYP90-like"/>
    <property type="match status" value="1"/>
</dbReference>
<comment type="pathway">
    <text evidence="13">Plant hormone degradation; abscisic acid degradation.</text>
</comment>
<comment type="catalytic activity">
    <reaction evidence="12">
        <text>2-cis-(+)-abscisate + reduced [NADPH--hemoprotein reductase] + O2 = (+)-8'-hydroxyabscisate + oxidized [NADPH--hemoprotein reductase] + H2O + H(+)</text>
        <dbReference type="Rhea" id="RHEA:12897"/>
        <dbReference type="Rhea" id="RHEA-COMP:11964"/>
        <dbReference type="Rhea" id="RHEA-COMP:11965"/>
        <dbReference type="ChEBI" id="CHEBI:15377"/>
        <dbReference type="ChEBI" id="CHEBI:15378"/>
        <dbReference type="ChEBI" id="CHEBI:15379"/>
        <dbReference type="ChEBI" id="CHEBI:37569"/>
        <dbReference type="ChEBI" id="CHEBI:57618"/>
        <dbReference type="ChEBI" id="CHEBI:58210"/>
        <dbReference type="ChEBI" id="CHEBI:58490"/>
        <dbReference type="EC" id="1.14.14.137"/>
    </reaction>
</comment>
<name>A0A3T0ICE9_ARNEU</name>
<feature type="binding site" description="axial binding residue" evidence="15">
    <location>
        <position position="413"/>
    </location>
    <ligand>
        <name>heme</name>
        <dbReference type="ChEBI" id="CHEBI:30413"/>
    </ligand>
    <ligandPart>
        <name>Fe</name>
        <dbReference type="ChEBI" id="CHEBI:18248"/>
    </ligandPart>
</feature>
<evidence type="ECO:0000256" key="10">
    <source>
        <dbReference type="ARBA" id="ARBA00023033"/>
    </source>
</evidence>
<evidence type="ECO:0000256" key="11">
    <source>
        <dbReference type="ARBA" id="ARBA00023136"/>
    </source>
</evidence>
<keyword evidence="6 15" id="KW-0479">Metal-binding</keyword>
<evidence type="ECO:0000256" key="6">
    <source>
        <dbReference type="ARBA" id="ARBA00022723"/>
    </source>
</evidence>
<dbReference type="InterPro" id="IPR017972">
    <property type="entry name" value="Cyt_P450_CS"/>
</dbReference>
<dbReference type="InterPro" id="IPR001128">
    <property type="entry name" value="Cyt_P450"/>
</dbReference>
<proteinExistence type="evidence at transcript level"/>
<dbReference type="GO" id="GO:0016020">
    <property type="term" value="C:membrane"/>
    <property type="evidence" value="ECO:0007669"/>
    <property type="project" value="UniProtKB-SubCell"/>
</dbReference>
<keyword evidence="11 17" id="KW-0472">Membrane</keyword>
<dbReference type="SUPFAM" id="SSF48264">
    <property type="entry name" value="Cytochrome P450"/>
    <property type="match status" value="1"/>
</dbReference>
<dbReference type="FunFam" id="1.10.630.10:FF:000014">
    <property type="entry name" value="Abscisic acid 8"/>
    <property type="match status" value="1"/>
</dbReference>
<evidence type="ECO:0000256" key="8">
    <source>
        <dbReference type="ARBA" id="ARBA00023002"/>
    </source>
</evidence>
<dbReference type="PRINTS" id="PR00463">
    <property type="entry name" value="EP450I"/>
</dbReference>
<keyword evidence="10 16" id="KW-0503">Monooxygenase</keyword>
<dbReference type="GO" id="GO:0016125">
    <property type="term" value="P:sterol metabolic process"/>
    <property type="evidence" value="ECO:0007669"/>
    <property type="project" value="TreeGrafter"/>
</dbReference>
<sequence length="465" mass="52965">MEFIFLIFLAVFIFLIYLLNCTLNYFSFGIKKLPLPPGTLGWPYIGETFQLYSQNPNLFFAAKVKKFGSIFKTHILGCKCVMIASPAAAKLVLVTKAHLFKPTFPASKMRMLGKQAIFFHQGDYHTKLRKLVLRAFMPESIRNMVPDINSVALDTLCSWEGRLINTYQELKTYTFNVALLSILGKDEVSNREDLKKCYYVLEKGYNSMPINLPGTLFYKAMKARKELAQILAKIISSRRETNEIHNDLLGSFMGDKEGLSDEQIADNIIGVIFAARDTTATVLTWILKFLGENPCVLEAVTNEQEEIIKSKEECGEEMVLSWSDTKKMPMTKRVIQETLRVASILSFTFREAVEDVEFEGYLIPKGWKVMPLFRNIHHSPENFADPEKFDPSRFEVSPKPNTFMPFGSGTHACPGNELAKLEMLVFVHHLTTKYRWSMMGPQNGIQYGPFPLPQNGLPIKLFPKT</sequence>
<organism evidence="18">
    <name type="scientific">Arnebia euchroma</name>
    <name type="common">Pink arnebia</name>
    <name type="synonym">Lithospermum euchromon</name>
    <dbReference type="NCBI Taxonomy" id="373122"/>
    <lineage>
        <taxon>Eukaryota</taxon>
        <taxon>Viridiplantae</taxon>
        <taxon>Streptophyta</taxon>
        <taxon>Embryophyta</taxon>
        <taxon>Tracheophyta</taxon>
        <taxon>Spermatophyta</taxon>
        <taxon>Magnoliopsida</taxon>
        <taxon>eudicotyledons</taxon>
        <taxon>Gunneridae</taxon>
        <taxon>Pentapetalae</taxon>
        <taxon>asterids</taxon>
        <taxon>lamiids</taxon>
        <taxon>Boraginales</taxon>
        <taxon>Boraginaceae</taxon>
        <taxon>Boraginoideae</taxon>
        <taxon>Lithospermeae</taxon>
        <taxon>Arnebia</taxon>
    </lineage>
</organism>
<dbReference type="EC" id="1.14.14.137" evidence="14"/>
<keyword evidence="5 17" id="KW-0812">Transmembrane</keyword>
<evidence type="ECO:0000256" key="1">
    <source>
        <dbReference type="ARBA" id="ARBA00001971"/>
    </source>
</evidence>